<name>A0A0D0BKB7_9AGAM</name>
<dbReference type="EMBL" id="KN831224">
    <property type="protein sequence ID" value="KIK72112.1"/>
    <property type="molecule type" value="Genomic_DNA"/>
</dbReference>
<dbReference type="OrthoDB" id="3257486at2759"/>
<sequence length="265" mass="30821">MSRQMNVSHLPCAPETLKGTKPDIKPFRGSLDWVHGQLYCGEKAAIKALYRWANRQRRAELTSNLVEELKALKPEVLREALRELKKPRRWICRIDQNSIMVPTVIQTLDDRRTFDVDGLLDCGATGGYIDEGFARAKGLNLERLPRAIPVYNADGTFNEGGPIRYVVHLRIQIRDHVENYPFAVANTGKSQLIIGYDWLRKHNPMVDWQTGLIVFNRCPPVCHRNVPHFKDPDERKEEMERRRKNRGCMKEEKGWKEKDVWNYEG</sequence>
<dbReference type="AlphaFoldDB" id="A0A0D0BKB7"/>
<protein>
    <submittedName>
        <fullName evidence="2">Uncharacterized protein</fullName>
    </submittedName>
</protein>
<evidence type="ECO:0000313" key="2">
    <source>
        <dbReference type="EMBL" id="KIK72112.1"/>
    </source>
</evidence>
<dbReference type="InParanoid" id="A0A0D0BKB7"/>
<dbReference type="Pfam" id="PF13975">
    <property type="entry name" value="gag-asp_proteas"/>
    <property type="match status" value="1"/>
</dbReference>
<dbReference type="CDD" id="cd00303">
    <property type="entry name" value="retropepsin_like"/>
    <property type="match status" value="1"/>
</dbReference>
<dbReference type="InterPro" id="IPR021109">
    <property type="entry name" value="Peptidase_aspartic_dom_sf"/>
</dbReference>
<evidence type="ECO:0000256" key="1">
    <source>
        <dbReference type="SAM" id="MobiDB-lite"/>
    </source>
</evidence>
<feature type="region of interest" description="Disordered" evidence="1">
    <location>
        <begin position="233"/>
        <end position="252"/>
    </location>
</feature>
<proteinExistence type="predicted"/>
<keyword evidence="3" id="KW-1185">Reference proteome</keyword>
<organism evidence="2 3">
    <name type="scientific">Paxillus rubicundulus Ve08.2h10</name>
    <dbReference type="NCBI Taxonomy" id="930991"/>
    <lineage>
        <taxon>Eukaryota</taxon>
        <taxon>Fungi</taxon>
        <taxon>Dikarya</taxon>
        <taxon>Basidiomycota</taxon>
        <taxon>Agaricomycotina</taxon>
        <taxon>Agaricomycetes</taxon>
        <taxon>Agaricomycetidae</taxon>
        <taxon>Boletales</taxon>
        <taxon>Paxilineae</taxon>
        <taxon>Paxillaceae</taxon>
        <taxon>Paxillus</taxon>
    </lineage>
</organism>
<reference evidence="3" key="2">
    <citation type="submission" date="2015-01" db="EMBL/GenBank/DDBJ databases">
        <title>Evolutionary Origins and Diversification of the Mycorrhizal Mutualists.</title>
        <authorList>
            <consortium name="DOE Joint Genome Institute"/>
            <consortium name="Mycorrhizal Genomics Consortium"/>
            <person name="Kohler A."/>
            <person name="Kuo A."/>
            <person name="Nagy L.G."/>
            <person name="Floudas D."/>
            <person name="Copeland A."/>
            <person name="Barry K.W."/>
            <person name="Cichocki N."/>
            <person name="Veneault-Fourrey C."/>
            <person name="LaButti K."/>
            <person name="Lindquist E.A."/>
            <person name="Lipzen A."/>
            <person name="Lundell T."/>
            <person name="Morin E."/>
            <person name="Murat C."/>
            <person name="Riley R."/>
            <person name="Ohm R."/>
            <person name="Sun H."/>
            <person name="Tunlid A."/>
            <person name="Henrissat B."/>
            <person name="Grigoriev I.V."/>
            <person name="Hibbett D.S."/>
            <person name="Martin F."/>
        </authorList>
    </citation>
    <scope>NUCLEOTIDE SEQUENCE [LARGE SCALE GENOMIC DNA]</scope>
    <source>
        <strain evidence="3">Ve08.2h10</strain>
    </source>
</reference>
<dbReference type="HOGENOM" id="CLU_1050110_0_0_1"/>
<dbReference type="SUPFAM" id="SSF50630">
    <property type="entry name" value="Acid proteases"/>
    <property type="match status" value="1"/>
</dbReference>
<dbReference type="STRING" id="930991.A0A0D0BKB7"/>
<dbReference type="Gene3D" id="2.40.70.10">
    <property type="entry name" value="Acid Proteases"/>
    <property type="match status" value="1"/>
</dbReference>
<evidence type="ECO:0000313" key="3">
    <source>
        <dbReference type="Proteomes" id="UP000054538"/>
    </source>
</evidence>
<gene>
    <name evidence="2" type="ORF">PAXRUDRAFT_22386</name>
</gene>
<dbReference type="Proteomes" id="UP000054538">
    <property type="component" value="Unassembled WGS sequence"/>
</dbReference>
<reference evidence="2 3" key="1">
    <citation type="submission" date="2014-04" db="EMBL/GenBank/DDBJ databases">
        <authorList>
            <consortium name="DOE Joint Genome Institute"/>
            <person name="Kuo A."/>
            <person name="Kohler A."/>
            <person name="Jargeat P."/>
            <person name="Nagy L.G."/>
            <person name="Floudas D."/>
            <person name="Copeland A."/>
            <person name="Barry K.W."/>
            <person name="Cichocki N."/>
            <person name="Veneault-Fourrey C."/>
            <person name="LaButti K."/>
            <person name="Lindquist E.A."/>
            <person name="Lipzen A."/>
            <person name="Lundell T."/>
            <person name="Morin E."/>
            <person name="Murat C."/>
            <person name="Sun H."/>
            <person name="Tunlid A."/>
            <person name="Henrissat B."/>
            <person name="Grigoriev I.V."/>
            <person name="Hibbett D.S."/>
            <person name="Martin F."/>
            <person name="Nordberg H.P."/>
            <person name="Cantor M.N."/>
            <person name="Hua S.X."/>
        </authorList>
    </citation>
    <scope>NUCLEOTIDE SEQUENCE [LARGE SCALE GENOMIC DNA]</scope>
    <source>
        <strain evidence="2 3">Ve08.2h10</strain>
    </source>
</reference>
<accession>A0A0D0BKB7</accession>